<sequence>MFDSSHDSTSIEQDLLTRLIAAALVNETVAWLEAASQAEHEVASLWGRRTPAEQRLPVKVTTEVLVQLAAAADTAVSARHATGSAWTVQVGLDLVEIRKLIGASGC</sequence>
<dbReference type="InParanoid" id="C7Q7Y2"/>
<keyword evidence="2" id="KW-1185">Reference proteome</keyword>
<name>C7Q7Y2_CATAD</name>
<dbReference type="HOGENOM" id="CLU_2218329_0_0_11"/>
<dbReference type="EMBL" id="CP001700">
    <property type="protein sequence ID" value="ACU74149.1"/>
    <property type="molecule type" value="Genomic_DNA"/>
</dbReference>
<accession>C7Q7Y2</accession>
<evidence type="ECO:0000313" key="1">
    <source>
        <dbReference type="EMBL" id="ACU74149.1"/>
    </source>
</evidence>
<dbReference type="AlphaFoldDB" id="C7Q7Y2"/>
<proteinExistence type="predicted"/>
<dbReference type="RefSeq" id="WP_015793878.1">
    <property type="nucleotide sequence ID" value="NC_013131.1"/>
</dbReference>
<protein>
    <submittedName>
        <fullName evidence="1">Uncharacterized protein</fullName>
    </submittedName>
</protein>
<dbReference type="KEGG" id="cai:Caci_5290"/>
<evidence type="ECO:0000313" key="2">
    <source>
        <dbReference type="Proteomes" id="UP000000851"/>
    </source>
</evidence>
<dbReference type="STRING" id="479433.Caci_5290"/>
<gene>
    <name evidence="1" type="ordered locus">Caci_5290</name>
</gene>
<organism evidence="1 2">
    <name type="scientific">Catenulispora acidiphila (strain DSM 44928 / JCM 14897 / NBRC 102108 / NRRL B-24433 / ID139908)</name>
    <dbReference type="NCBI Taxonomy" id="479433"/>
    <lineage>
        <taxon>Bacteria</taxon>
        <taxon>Bacillati</taxon>
        <taxon>Actinomycetota</taxon>
        <taxon>Actinomycetes</taxon>
        <taxon>Catenulisporales</taxon>
        <taxon>Catenulisporaceae</taxon>
        <taxon>Catenulispora</taxon>
    </lineage>
</organism>
<dbReference type="Proteomes" id="UP000000851">
    <property type="component" value="Chromosome"/>
</dbReference>
<reference evidence="1 2" key="1">
    <citation type="journal article" date="2009" name="Stand. Genomic Sci.">
        <title>Complete genome sequence of Catenulispora acidiphila type strain (ID 139908).</title>
        <authorList>
            <person name="Copeland A."/>
            <person name="Lapidus A."/>
            <person name="Glavina Del Rio T."/>
            <person name="Nolan M."/>
            <person name="Lucas S."/>
            <person name="Chen F."/>
            <person name="Tice H."/>
            <person name="Cheng J.F."/>
            <person name="Bruce D."/>
            <person name="Goodwin L."/>
            <person name="Pitluck S."/>
            <person name="Mikhailova N."/>
            <person name="Pati A."/>
            <person name="Ivanova N."/>
            <person name="Mavromatis K."/>
            <person name="Chen A."/>
            <person name="Palaniappan K."/>
            <person name="Chain P."/>
            <person name="Land M."/>
            <person name="Hauser L."/>
            <person name="Chang Y.J."/>
            <person name="Jeffries C.D."/>
            <person name="Chertkov O."/>
            <person name="Brettin T."/>
            <person name="Detter J.C."/>
            <person name="Han C."/>
            <person name="Ali Z."/>
            <person name="Tindall B.J."/>
            <person name="Goker M."/>
            <person name="Bristow J."/>
            <person name="Eisen J.A."/>
            <person name="Markowitz V."/>
            <person name="Hugenholtz P."/>
            <person name="Kyrpides N.C."/>
            <person name="Klenk H.P."/>
        </authorList>
    </citation>
    <scope>NUCLEOTIDE SEQUENCE [LARGE SCALE GENOMIC DNA]</scope>
    <source>
        <strain evidence="2">DSM 44928 / JCM 14897 / NBRC 102108 / NRRL B-24433 / ID139908</strain>
    </source>
</reference>